<evidence type="ECO:0000256" key="2">
    <source>
        <dbReference type="ARBA" id="ARBA00009399"/>
    </source>
</evidence>
<dbReference type="GO" id="GO:0000271">
    <property type="term" value="P:polysaccharide biosynthetic process"/>
    <property type="evidence" value="ECO:0007669"/>
    <property type="project" value="InterPro"/>
</dbReference>
<dbReference type="OrthoDB" id="5422757at2"/>
<feature type="transmembrane region" description="Helical" evidence="6">
    <location>
        <begin position="71"/>
        <end position="89"/>
    </location>
</feature>
<sequence length="124" mass="13159">MARQVTAFVGVGVLAAIVHYGLLVALVETGAAGPVPATLAGYVGGGLLSYALNRRHTYRSDRPHTEAAWRFALVAGVGFVLTGLAMHALTGRLGMPYLPAQILTTGLVLVWSFAAHKWWTFRAA</sequence>
<dbReference type="InterPro" id="IPR007267">
    <property type="entry name" value="GtrA_DPMS_TM"/>
</dbReference>
<evidence type="ECO:0000256" key="1">
    <source>
        <dbReference type="ARBA" id="ARBA00004141"/>
    </source>
</evidence>
<keyword evidence="4 6" id="KW-1133">Transmembrane helix</keyword>
<feature type="transmembrane region" description="Helical" evidence="6">
    <location>
        <begin position="33"/>
        <end position="51"/>
    </location>
</feature>
<dbReference type="EMBL" id="VUOA01000028">
    <property type="protein sequence ID" value="KAA2236337.1"/>
    <property type="molecule type" value="Genomic_DNA"/>
</dbReference>
<dbReference type="InterPro" id="IPR051401">
    <property type="entry name" value="GtrA_CellWall_Glycosyl"/>
</dbReference>
<evidence type="ECO:0000256" key="5">
    <source>
        <dbReference type="ARBA" id="ARBA00023136"/>
    </source>
</evidence>
<evidence type="ECO:0000256" key="6">
    <source>
        <dbReference type="SAM" id="Phobius"/>
    </source>
</evidence>
<keyword evidence="3 6" id="KW-0812">Transmembrane</keyword>
<feature type="domain" description="GtrA/DPMS transmembrane" evidence="7">
    <location>
        <begin position="8"/>
        <end position="121"/>
    </location>
</feature>
<comment type="caution">
    <text evidence="8">The sequence shown here is derived from an EMBL/GenBank/DDBJ whole genome shotgun (WGS) entry which is preliminary data.</text>
</comment>
<name>A0A5B2VDY3_9HYPH</name>
<reference evidence="8 9" key="1">
    <citation type="submission" date="2019-09" db="EMBL/GenBank/DDBJ databases">
        <title>Salinarimonas rosea gen. nov., sp. nov., a new member of the a-2 subgroup of the Proteobacteria.</title>
        <authorList>
            <person name="Liu J."/>
        </authorList>
    </citation>
    <scope>NUCLEOTIDE SEQUENCE [LARGE SCALE GENOMIC DNA]</scope>
    <source>
        <strain evidence="8 9">BN140002</strain>
    </source>
</reference>
<dbReference type="PANTHER" id="PTHR38459">
    <property type="entry name" value="PROPHAGE BACTOPRENOL-LINKED GLUCOSE TRANSLOCASE HOMOLOG"/>
    <property type="match status" value="1"/>
</dbReference>
<feature type="transmembrane region" description="Helical" evidence="6">
    <location>
        <begin position="95"/>
        <end position="114"/>
    </location>
</feature>
<evidence type="ECO:0000313" key="8">
    <source>
        <dbReference type="EMBL" id="KAA2236337.1"/>
    </source>
</evidence>
<comment type="similarity">
    <text evidence="2">Belongs to the GtrA family.</text>
</comment>
<gene>
    <name evidence="8" type="ORF">F0L46_15970</name>
</gene>
<keyword evidence="5 6" id="KW-0472">Membrane</keyword>
<accession>A0A5B2VDY3</accession>
<dbReference type="AlphaFoldDB" id="A0A5B2VDY3"/>
<keyword evidence="9" id="KW-1185">Reference proteome</keyword>
<protein>
    <submittedName>
        <fullName evidence="8">GtrA family protein</fullName>
    </submittedName>
</protein>
<feature type="transmembrane region" description="Helical" evidence="6">
    <location>
        <begin position="7"/>
        <end position="27"/>
    </location>
</feature>
<evidence type="ECO:0000256" key="3">
    <source>
        <dbReference type="ARBA" id="ARBA00022692"/>
    </source>
</evidence>
<dbReference type="GO" id="GO:0005886">
    <property type="term" value="C:plasma membrane"/>
    <property type="evidence" value="ECO:0007669"/>
    <property type="project" value="TreeGrafter"/>
</dbReference>
<organism evidence="8 9">
    <name type="scientific">Salinarimonas soli</name>
    <dbReference type="NCBI Taxonomy" id="1638099"/>
    <lineage>
        <taxon>Bacteria</taxon>
        <taxon>Pseudomonadati</taxon>
        <taxon>Pseudomonadota</taxon>
        <taxon>Alphaproteobacteria</taxon>
        <taxon>Hyphomicrobiales</taxon>
        <taxon>Salinarimonadaceae</taxon>
        <taxon>Salinarimonas</taxon>
    </lineage>
</organism>
<dbReference type="Pfam" id="PF04138">
    <property type="entry name" value="GtrA_DPMS_TM"/>
    <property type="match status" value="1"/>
</dbReference>
<reference evidence="8 9" key="2">
    <citation type="submission" date="2019-09" db="EMBL/GenBank/DDBJ databases">
        <authorList>
            <person name="Jin C."/>
        </authorList>
    </citation>
    <scope>NUCLEOTIDE SEQUENCE [LARGE SCALE GENOMIC DNA]</scope>
    <source>
        <strain evidence="8 9">BN140002</strain>
    </source>
</reference>
<dbReference type="Proteomes" id="UP000323142">
    <property type="component" value="Unassembled WGS sequence"/>
</dbReference>
<dbReference type="PANTHER" id="PTHR38459:SF1">
    <property type="entry name" value="PROPHAGE BACTOPRENOL-LINKED GLUCOSE TRANSLOCASE HOMOLOG"/>
    <property type="match status" value="1"/>
</dbReference>
<proteinExistence type="inferred from homology"/>
<comment type="subcellular location">
    <subcellularLocation>
        <location evidence="1">Membrane</location>
        <topology evidence="1">Multi-pass membrane protein</topology>
    </subcellularLocation>
</comment>
<evidence type="ECO:0000313" key="9">
    <source>
        <dbReference type="Proteomes" id="UP000323142"/>
    </source>
</evidence>
<evidence type="ECO:0000259" key="7">
    <source>
        <dbReference type="Pfam" id="PF04138"/>
    </source>
</evidence>
<evidence type="ECO:0000256" key="4">
    <source>
        <dbReference type="ARBA" id="ARBA00022989"/>
    </source>
</evidence>